<feature type="chain" id="PRO_5042107843" description="Lysosomal acid phosphatase" evidence="1">
    <location>
        <begin position="26"/>
        <end position="84"/>
    </location>
</feature>
<dbReference type="Gene3D" id="3.40.50.1240">
    <property type="entry name" value="Phosphoglycerate mutase-like"/>
    <property type="match status" value="1"/>
</dbReference>
<gene>
    <name evidence="2" type="ORF">KIN20_016040</name>
</gene>
<dbReference type="SUPFAM" id="SSF53254">
    <property type="entry name" value="Phosphoglycerate mutase-like"/>
    <property type="match status" value="1"/>
</dbReference>
<dbReference type="EMBL" id="JAHQIW010003239">
    <property type="protein sequence ID" value="KAJ1357804.1"/>
    <property type="molecule type" value="Genomic_DNA"/>
</dbReference>
<dbReference type="PROSITE" id="PS00616">
    <property type="entry name" value="HIS_ACID_PHOSPHAT_1"/>
    <property type="match status" value="1"/>
</dbReference>
<evidence type="ECO:0000256" key="1">
    <source>
        <dbReference type="SAM" id="SignalP"/>
    </source>
</evidence>
<keyword evidence="3" id="KW-1185">Reference proteome</keyword>
<name>A0AAD5QQE2_PARTN</name>
<dbReference type="AlphaFoldDB" id="A0AAD5QQE2"/>
<protein>
    <recommendedName>
        <fullName evidence="4">Lysosomal acid phosphatase</fullName>
    </recommendedName>
</protein>
<accession>A0AAD5QQE2</accession>
<dbReference type="InterPro" id="IPR029033">
    <property type="entry name" value="His_PPase_superfam"/>
</dbReference>
<dbReference type="Proteomes" id="UP001196413">
    <property type="component" value="Unassembled WGS sequence"/>
</dbReference>
<evidence type="ECO:0008006" key="4">
    <source>
        <dbReference type="Google" id="ProtNLM"/>
    </source>
</evidence>
<proteinExistence type="predicted"/>
<evidence type="ECO:0000313" key="2">
    <source>
        <dbReference type="EMBL" id="KAJ1357804.1"/>
    </source>
</evidence>
<keyword evidence="1" id="KW-0732">Signal</keyword>
<organism evidence="2 3">
    <name type="scientific">Parelaphostrongylus tenuis</name>
    <name type="common">Meningeal worm</name>
    <dbReference type="NCBI Taxonomy" id="148309"/>
    <lineage>
        <taxon>Eukaryota</taxon>
        <taxon>Metazoa</taxon>
        <taxon>Ecdysozoa</taxon>
        <taxon>Nematoda</taxon>
        <taxon>Chromadorea</taxon>
        <taxon>Rhabditida</taxon>
        <taxon>Rhabditina</taxon>
        <taxon>Rhabditomorpha</taxon>
        <taxon>Strongyloidea</taxon>
        <taxon>Metastrongylidae</taxon>
        <taxon>Parelaphostrongylus</taxon>
    </lineage>
</organism>
<dbReference type="GO" id="GO:0016791">
    <property type="term" value="F:phosphatase activity"/>
    <property type="evidence" value="ECO:0007669"/>
    <property type="project" value="UniProtKB-ARBA"/>
</dbReference>
<feature type="signal peptide" evidence="1">
    <location>
        <begin position="1"/>
        <end position="25"/>
    </location>
</feature>
<evidence type="ECO:0000313" key="3">
    <source>
        <dbReference type="Proteomes" id="UP001196413"/>
    </source>
</evidence>
<dbReference type="InterPro" id="IPR033379">
    <property type="entry name" value="Acid_Pase_AS"/>
</dbReference>
<reference evidence="2" key="1">
    <citation type="submission" date="2021-06" db="EMBL/GenBank/DDBJ databases">
        <title>Parelaphostrongylus tenuis whole genome reference sequence.</title>
        <authorList>
            <person name="Garwood T.J."/>
            <person name="Larsen P.A."/>
            <person name="Fountain-Jones N.M."/>
            <person name="Garbe J.R."/>
            <person name="Macchietto M.G."/>
            <person name="Kania S.A."/>
            <person name="Gerhold R.W."/>
            <person name="Richards J.E."/>
            <person name="Wolf T.M."/>
        </authorList>
    </citation>
    <scope>NUCLEOTIDE SEQUENCE</scope>
    <source>
        <strain evidence="2">MNPRO001-30</strain>
        <tissue evidence="2">Meninges</tissue>
    </source>
</reference>
<sequence>MVVGTLASVQLAALFLLEQLPQSSAVRELVFVQAIWRHGDRAPRSLPYPKDPYGEAAWQRGWNQLTNVGFFPILILPLGSSSKL</sequence>
<comment type="caution">
    <text evidence="2">The sequence shown here is derived from an EMBL/GenBank/DDBJ whole genome shotgun (WGS) entry which is preliminary data.</text>
</comment>